<evidence type="ECO:0000313" key="19">
    <source>
        <dbReference type="Proteomes" id="UP000471298"/>
    </source>
</evidence>
<dbReference type="SUPFAM" id="SSF69075">
    <property type="entry name" value="Glutamyl tRNA-reductase dimerization domain"/>
    <property type="match status" value="1"/>
</dbReference>
<dbReference type="AlphaFoldDB" id="A0A6N7EU85"/>
<evidence type="ECO:0000256" key="6">
    <source>
        <dbReference type="ARBA" id="ARBA00023244"/>
    </source>
</evidence>
<keyword evidence="19" id="KW-1185">Reference proteome</keyword>
<comment type="similarity">
    <text evidence="2 9 14">Belongs to the glutamyl-tRNA reductase family.</text>
</comment>
<keyword evidence="5 9" id="KW-0560">Oxidoreductase</keyword>
<protein>
    <recommendedName>
        <fullName evidence="8 9">Glutamyl-tRNA reductase</fullName>
        <shortName evidence="9">GluTR</shortName>
        <ecNumber evidence="3 9">1.2.1.70</ecNumber>
    </recommendedName>
</protein>
<dbReference type="RefSeq" id="WP_152808904.1">
    <property type="nucleotide sequence ID" value="NZ_WHNW01000002.1"/>
</dbReference>
<keyword evidence="6 9" id="KW-0627">Porphyrin biosynthesis</keyword>
<feature type="binding site" evidence="9 11">
    <location>
        <position position="106"/>
    </location>
    <ligand>
        <name>substrate</name>
    </ligand>
</feature>
<dbReference type="UniPathway" id="UPA00251">
    <property type="reaction ID" value="UER00316"/>
</dbReference>
<dbReference type="CDD" id="cd05213">
    <property type="entry name" value="NAD_bind_Glutamyl_tRNA_reduct"/>
    <property type="match status" value="1"/>
</dbReference>
<evidence type="ECO:0000256" key="3">
    <source>
        <dbReference type="ARBA" id="ARBA00012970"/>
    </source>
</evidence>
<gene>
    <name evidence="9" type="primary">hemA</name>
    <name evidence="18" type="ORF">GCU85_02180</name>
</gene>
<dbReference type="InterPro" id="IPR036291">
    <property type="entry name" value="NAD(P)-bd_dom_sf"/>
</dbReference>
<feature type="active site" description="Nucleophile" evidence="9 10">
    <location>
        <position position="50"/>
    </location>
</feature>
<proteinExistence type="inferred from homology"/>
<dbReference type="PANTHER" id="PTHR43013">
    <property type="entry name" value="GLUTAMYL-TRNA REDUCTASE"/>
    <property type="match status" value="1"/>
</dbReference>
<evidence type="ECO:0000256" key="10">
    <source>
        <dbReference type="PIRSR" id="PIRSR000445-1"/>
    </source>
</evidence>
<dbReference type="InterPro" id="IPR015895">
    <property type="entry name" value="4pyrrol_synth_GluRdtase_N"/>
</dbReference>
<dbReference type="FunFam" id="3.30.460.30:FF:000001">
    <property type="entry name" value="Glutamyl-tRNA reductase"/>
    <property type="match status" value="1"/>
</dbReference>
<dbReference type="InterPro" id="IPR006151">
    <property type="entry name" value="Shikm_DH/Glu-tRNA_Rdtase"/>
</dbReference>
<dbReference type="PANTHER" id="PTHR43013:SF1">
    <property type="entry name" value="GLUTAMYL-TRNA REDUCTASE"/>
    <property type="match status" value="1"/>
</dbReference>
<dbReference type="EC" id="1.2.1.70" evidence="3 9"/>
<feature type="binding site" evidence="9 12">
    <location>
        <begin position="186"/>
        <end position="191"/>
    </location>
    <ligand>
        <name>NADP(+)</name>
        <dbReference type="ChEBI" id="CHEBI:58349"/>
    </ligand>
</feature>
<dbReference type="EMBL" id="WHNW01000002">
    <property type="protein sequence ID" value="MPV85543.1"/>
    <property type="molecule type" value="Genomic_DNA"/>
</dbReference>
<feature type="domain" description="Quinate/shikimate 5-dehydrogenase/glutamyl-tRNA reductase" evidence="16">
    <location>
        <begin position="169"/>
        <end position="303"/>
    </location>
</feature>
<sequence>MSLLTVGVNHKTASIDLREQLNVPESQLPMAMQSICQAQLADEAVVFSTCNRTELYVANAKSEQALYEWMSDFHQVSYDALKSHTYTYHNAAASKHLFRVATGLDSMVIGEPQVLGQIKSAFQLSVTHNTARKLLTRLFQEAFYVAKNVRNNTKLGENSVSMVYVAAKLTEEFFSSYKDVTVLVIGAGQTGTLVAKTLMKKGVRNILIANRDVHKAQALANEVNGYAMPLAQLTAHLHEADMVFSTTGRGDYTVDLATILAGQKQRKYRMQLLIDLAVPRDIDPRIKQLENAYLFSVDDLQGIVQKNQSLRQQAAQEAEAMIEVYNDNFNNWLGLHQHRQLIKSIHDYAHQEKTQLTQQALKRIENGDPAADVLEALANQLTNKLTHHPSVLVRRVGEKGHASLLEEIKSVYNLD</sequence>
<comment type="domain">
    <text evidence="9">Possesses an unusual extended V-shaped dimeric structure with each monomer consisting of three distinct domains arranged along a curved 'spinal' alpha-helix. The N-terminal catalytic domain specifically recognizes the glutamate moiety of the substrate. The second domain is the NADPH-binding domain, and the third C-terminal domain is responsible for dimerization.</text>
</comment>
<dbReference type="FunCoup" id="A0A6N7EU85">
    <property type="interactions" value="322"/>
</dbReference>
<dbReference type="Pfam" id="PF00745">
    <property type="entry name" value="GlutR_dimer"/>
    <property type="match status" value="1"/>
</dbReference>
<comment type="caution">
    <text evidence="18">The sequence shown here is derived from an EMBL/GenBank/DDBJ whole genome shotgun (WGS) entry which is preliminary data.</text>
</comment>
<keyword evidence="4 9" id="KW-0521">NADP</keyword>
<dbReference type="PIRSF" id="PIRSF000445">
    <property type="entry name" value="4pyrrol_synth_GluRdtase"/>
    <property type="match status" value="1"/>
</dbReference>
<feature type="binding site" evidence="9 11">
    <location>
        <begin position="49"/>
        <end position="52"/>
    </location>
    <ligand>
        <name>substrate</name>
    </ligand>
</feature>
<comment type="pathway">
    <text evidence="1 9 14">Porphyrin-containing compound metabolism; protoporphyrin-IX biosynthesis; 5-aminolevulinate from L-glutamyl-tRNA(Glu): step 1/2.</text>
</comment>
<dbReference type="InterPro" id="IPR018214">
    <property type="entry name" value="GluRdtase_CS"/>
</dbReference>
<comment type="miscellaneous">
    <text evidence="9">During catalysis, the active site Cys acts as a nucleophile attacking the alpha-carbonyl group of tRNA-bound glutamate with the formation of a thioester intermediate between enzyme and glutamate, and the concomitant release of tRNA(Glu). The thioester intermediate is finally reduced by direct hydride transfer from NADPH, to form the product GSA.</text>
</comment>
<feature type="binding site" evidence="9 11">
    <location>
        <begin position="111"/>
        <end position="113"/>
    </location>
    <ligand>
        <name>substrate</name>
    </ligand>
</feature>
<evidence type="ECO:0000259" key="16">
    <source>
        <dbReference type="Pfam" id="PF01488"/>
    </source>
</evidence>
<dbReference type="HAMAP" id="MF_00087">
    <property type="entry name" value="Glu_tRNA_reductase"/>
    <property type="match status" value="1"/>
</dbReference>
<dbReference type="GO" id="GO:0008883">
    <property type="term" value="F:glutamyl-tRNA reductase activity"/>
    <property type="evidence" value="ECO:0007669"/>
    <property type="project" value="UniProtKB-UniRule"/>
</dbReference>
<reference evidence="18 19" key="1">
    <citation type="submission" date="2019-10" db="EMBL/GenBank/DDBJ databases">
        <title>Cardiobacteriales fam. a chemoheterotrophic member of the order Cardiobacteriales, and proposal of Cardiobacteriales fam. nov.</title>
        <authorList>
            <person name="Wang C."/>
        </authorList>
    </citation>
    <scope>NUCLEOTIDE SEQUENCE [LARGE SCALE GENOMIC DNA]</scope>
    <source>
        <strain evidence="18 19">ML27</strain>
    </source>
</reference>
<evidence type="ECO:0000256" key="12">
    <source>
        <dbReference type="PIRSR" id="PIRSR000445-3"/>
    </source>
</evidence>
<feature type="site" description="Important for activity" evidence="9 13">
    <location>
        <position position="96"/>
    </location>
</feature>
<dbReference type="Proteomes" id="UP000471298">
    <property type="component" value="Unassembled WGS sequence"/>
</dbReference>
<dbReference type="NCBIfam" id="TIGR01035">
    <property type="entry name" value="hemA"/>
    <property type="match status" value="1"/>
</dbReference>
<comment type="subunit">
    <text evidence="9">Homodimer.</text>
</comment>
<evidence type="ECO:0000256" key="13">
    <source>
        <dbReference type="PIRSR" id="PIRSR000445-4"/>
    </source>
</evidence>
<comment type="catalytic activity">
    <reaction evidence="7 9 14">
        <text>(S)-4-amino-5-oxopentanoate + tRNA(Glu) + NADP(+) = L-glutamyl-tRNA(Glu) + NADPH + H(+)</text>
        <dbReference type="Rhea" id="RHEA:12344"/>
        <dbReference type="Rhea" id="RHEA-COMP:9663"/>
        <dbReference type="Rhea" id="RHEA-COMP:9680"/>
        <dbReference type="ChEBI" id="CHEBI:15378"/>
        <dbReference type="ChEBI" id="CHEBI:57501"/>
        <dbReference type="ChEBI" id="CHEBI:57783"/>
        <dbReference type="ChEBI" id="CHEBI:58349"/>
        <dbReference type="ChEBI" id="CHEBI:78442"/>
        <dbReference type="ChEBI" id="CHEBI:78520"/>
        <dbReference type="EC" id="1.2.1.70"/>
    </reaction>
</comment>
<evidence type="ECO:0000256" key="7">
    <source>
        <dbReference type="ARBA" id="ARBA00047464"/>
    </source>
</evidence>
<dbReference type="InterPro" id="IPR036343">
    <property type="entry name" value="GluRdtase_N_sf"/>
</dbReference>
<evidence type="ECO:0000259" key="17">
    <source>
        <dbReference type="Pfam" id="PF05201"/>
    </source>
</evidence>
<dbReference type="FunFam" id="3.40.50.720:FF:000031">
    <property type="entry name" value="Glutamyl-tRNA reductase"/>
    <property type="match status" value="1"/>
</dbReference>
<evidence type="ECO:0000259" key="15">
    <source>
        <dbReference type="Pfam" id="PF00745"/>
    </source>
</evidence>
<dbReference type="GO" id="GO:0050661">
    <property type="term" value="F:NADP binding"/>
    <property type="evidence" value="ECO:0007669"/>
    <property type="project" value="InterPro"/>
</dbReference>
<feature type="domain" description="Glutamyl-tRNA reductase N-terminal" evidence="17">
    <location>
        <begin position="6"/>
        <end position="153"/>
    </location>
</feature>
<dbReference type="InterPro" id="IPR015896">
    <property type="entry name" value="4pyrrol_synth_GluRdtase_dimer"/>
</dbReference>
<organism evidence="18 19">
    <name type="scientific">Ostreibacterium oceani</name>
    <dbReference type="NCBI Taxonomy" id="2654998"/>
    <lineage>
        <taxon>Bacteria</taxon>
        <taxon>Pseudomonadati</taxon>
        <taxon>Pseudomonadota</taxon>
        <taxon>Gammaproteobacteria</taxon>
        <taxon>Cardiobacteriales</taxon>
        <taxon>Ostreibacteriaceae</taxon>
        <taxon>Ostreibacterium</taxon>
    </lineage>
</organism>
<feature type="binding site" evidence="9 11">
    <location>
        <position position="117"/>
    </location>
    <ligand>
        <name>substrate</name>
    </ligand>
</feature>
<evidence type="ECO:0000256" key="11">
    <source>
        <dbReference type="PIRSR" id="PIRSR000445-2"/>
    </source>
</evidence>
<evidence type="ECO:0000256" key="1">
    <source>
        <dbReference type="ARBA" id="ARBA00005059"/>
    </source>
</evidence>
<evidence type="ECO:0000256" key="9">
    <source>
        <dbReference type="HAMAP-Rule" id="MF_00087"/>
    </source>
</evidence>
<feature type="domain" description="Tetrapyrrole biosynthesis glutamyl-tRNA reductase dimerisation" evidence="15">
    <location>
        <begin position="317"/>
        <end position="414"/>
    </location>
</feature>
<dbReference type="Gene3D" id="3.30.460.30">
    <property type="entry name" value="Glutamyl-tRNA reductase, N-terminal domain"/>
    <property type="match status" value="1"/>
</dbReference>
<dbReference type="InterPro" id="IPR036453">
    <property type="entry name" value="GluRdtase_dimer_dom_sf"/>
</dbReference>
<dbReference type="GO" id="GO:0019353">
    <property type="term" value="P:protoporphyrinogen IX biosynthetic process from glutamate"/>
    <property type="evidence" value="ECO:0007669"/>
    <property type="project" value="TreeGrafter"/>
</dbReference>
<evidence type="ECO:0000313" key="18">
    <source>
        <dbReference type="EMBL" id="MPV85543.1"/>
    </source>
</evidence>
<dbReference type="Gene3D" id="3.40.50.720">
    <property type="entry name" value="NAD(P)-binding Rossmann-like Domain"/>
    <property type="match status" value="1"/>
</dbReference>
<comment type="function">
    <text evidence="9">Catalyzes the NADPH-dependent reduction of glutamyl-tRNA(Glu) to glutamate 1-semialdehyde (GSA).</text>
</comment>
<dbReference type="Pfam" id="PF01488">
    <property type="entry name" value="Shikimate_DH"/>
    <property type="match status" value="1"/>
</dbReference>
<evidence type="ECO:0000256" key="4">
    <source>
        <dbReference type="ARBA" id="ARBA00022857"/>
    </source>
</evidence>
<name>A0A6N7EU85_9GAMM</name>
<dbReference type="InParanoid" id="A0A6N7EU85"/>
<dbReference type="InterPro" id="IPR000343">
    <property type="entry name" value="4pyrrol_synth_GluRdtase"/>
</dbReference>
<dbReference type="PROSITE" id="PS00747">
    <property type="entry name" value="GLUTR"/>
    <property type="match status" value="1"/>
</dbReference>
<evidence type="ECO:0000256" key="8">
    <source>
        <dbReference type="ARBA" id="ARBA00068659"/>
    </source>
</evidence>
<evidence type="ECO:0000256" key="5">
    <source>
        <dbReference type="ARBA" id="ARBA00023002"/>
    </source>
</evidence>
<accession>A0A6N7EU85</accession>
<dbReference type="SUPFAM" id="SSF51735">
    <property type="entry name" value="NAD(P)-binding Rossmann-fold domains"/>
    <property type="match status" value="1"/>
</dbReference>
<dbReference type="SUPFAM" id="SSF69742">
    <property type="entry name" value="Glutamyl tRNA-reductase catalytic, N-terminal domain"/>
    <property type="match status" value="1"/>
</dbReference>
<dbReference type="Pfam" id="PF05201">
    <property type="entry name" value="GlutR_N"/>
    <property type="match status" value="1"/>
</dbReference>
<evidence type="ECO:0000256" key="2">
    <source>
        <dbReference type="ARBA" id="ARBA00005916"/>
    </source>
</evidence>
<evidence type="ECO:0000256" key="14">
    <source>
        <dbReference type="RuleBase" id="RU000584"/>
    </source>
</evidence>